<accession>A0ACB9PBH9</accession>
<sequence>MDFWELFITALMPVLKVLLVTALGTFLALDRFDVLGEKARKNLNSVSLLLVFFVFSPALVTSNLAQSITFRSMIMLWFMPINILLTFIFGSAFGWILVKITRAPRDMQGLVLGCCSAGNLGNLVFIIVLAVCKESSKPFGAVDVCFRNGLAYASLSMAIGAVYLWSYVYNIVRIYSCKSLEVNKDDKSTASSVSAASEIDPEDLPKCTTILLVTGEDSSKINEHVNQLEIEFPVSDRKQKPRIHGYPLDRSGNPLWRNKALRNKEDNTWRGGFPDSAGGYRWILGRAVTNINPMTYLILAHVPKSAKLMQRLKAVAELLNMKALLAPSTIGSIIGLIIGTVPQLRKTLVGDKAPLRVLQDSASLLGDAAIPTITLIVGANLLKGLKKSGIQLTLIVGIILIRFIALPVLGVGIVKGASYFGLIHPEPLYQFVLLLQFALPPAINMGTITQLFGAGESECSVIMLATYACASVSLTLWCTFFMWLVL</sequence>
<proteinExistence type="predicted"/>
<comment type="caution">
    <text evidence="1">The sequence shown here is derived from an EMBL/GenBank/DDBJ whole genome shotgun (WGS) entry which is preliminary data.</text>
</comment>
<protein>
    <submittedName>
        <fullName evidence="1">Uncharacterized protein</fullName>
    </submittedName>
</protein>
<evidence type="ECO:0000313" key="2">
    <source>
        <dbReference type="Proteomes" id="UP000828941"/>
    </source>
</evidence>
<dbReference type="Proteomes" id="UP000828941">
    <property type="component" value="Chromosome 5"/>
</dbReference>
<dbReference type="EMBL" id="CM039430">
    <property type="protein sequence ID" value="KAI4345862.1"/>
    <property type="molecule type" value="Genomic_DNA"/>
</dbReference>
<evidence type="ECO:0000313" key="1">
    <source>
        <dbReference type="EMBL" id="KAI4345862.1"/>
    </source>
</evidence>
<reference evidence="1 2" key="1">
    <citation type="journal article" date="2022" name="DNA Res.">
        <title>Chromosomal-level genome assembly of the orchid tree Bauhinia variegata (Leguminosae; Cercidoideae) supports the allotetraploid origin hypothesis of Bauhinia.</title>
        <authorList>
            <person name="Zhong Y."/>
            <person name="Chen Y."/>
            <person name="Zheng D."/>
            <person name="Pang J."/>
            <person name="Liu Y."/>
            <person name="Luo S."/>
            <person name="Meng S."/>
            <person name="Qian L."/>
            <person name="Wei D."/>
            <person name="Dai S."/>
            <person name="Zhou R."/>
        </authorList>
    </citation>
    <scope>NUCLEOTIDE SEQUENCE [LARGE SCALE GENOMIC DNA]</scope>
    <source>
        <strain evidence="1">BV-YZ2020</strain>
    </source>
</reference>
<organism evidence="1 2">
    <name type="scientific">Bauhinia variegata</name>
    <name type="common">Purple orchid tree</name>
    <name type="synonym">Phanera variegata</name>
    <dbReference type="NCBI Taxonomy" id="167791"/>
    <lineage>
        <taxon>Eukaryota</taxon>
        <taxon>Viridiplantae</taxon>
        <taxon>Streptophyta</taxon>
        <taxon>Embryophyta</taxon>
        <taxon>Tracheophyta</taxon>
        <taxon>Spermatophyta</taxon>
        <taxon>Magnoliopsida</taxon>
        <taxon>eudicotyledons</taxon>
        <taxon>Gunneridae</taxon>
        <taxon>Pentapetalae</taxon>
        <taxon>rosids</taxon>
        <taxon>fabids</taxon>
        <taxon>Fabales</taxon>
        <taxon>Fabaceae</taxon>
        <taxon>Cercidoideae</taxon>
        <taxon>Cercideae</taxon>
        <taxon>Bauhiniinae</taxon>
        <taxon>Bauhinia</taxon>
    </lineage>
</organism>
<gene>
    <name evidence="1" type="ORF">L6164_012951</name>
</gene>
<name>A0ACB9PBH9_BAUVA</name>
<keyword evidence="2" id="KW-1185">Reference proteome</keyword>